<dbReference type="SMART" id="SM01230">
    <property type="entry name" value="Gln-synt_C"/>
    <property type="match status" value="1"/>
</dbReference>
<comment type="caution">
    <text evidence="9">The sequence shown here is derived from an EMBL/GenBank/DDBJ whole genome shotgun (WGS) entry which is preliminary data.</text>
</comment>
<reference evidence="9" key="2">
    <citation type="submission" date="2023-03" db="EMBL/GenBank/DDBJ databases">
        <authorList>
            <person name="Zhang Z."/>
        </authorList>
    </citation>
    <scope>NUCLEOTIDE SEQUENCE</scope>
    <source>
        <strain evidence="9">DSA</strain>
    </source>
</reference>
<dbReference type="PROSITE" id="PS51986">
    <property type="entry name" value="GS_BETA_GRASP"/>
    <property type="match status" value="1"/>
</dbReference>
<dbReference type="GO" id="GO:0006542">
    <property type="term" value="P:glutamine biosynthetic process"/>
    <property type="evidence" value="ECO:0007669"/>
    <property type="project" value="InterPro"/>
</dbReference>
<evidence type="ECO:0000256" key="2">
    <source>
        <dbReference type="ARBA" id="ARBA00022598"/>
    </source>
</evidence>
<feature type="domain" description="GS beta-grasp" evidence="7">
    <location>
        <begin position="16"/>
        <end position="101"/>
    </location>
</feature>
<dbReference type="PANTHER" id="PTHR43785">
    <property type="entry name" value="GAMMA-GLUTAMYLPUTRESCINE SYNTHETASE"/>
    <property type="match status" value="1"/>
</dbReference>
<reference evidence="9" key="1">
    <citation type="journal article" date="2023" name="J. Hazard. Mater.">
        <title>Anaerobic biodegradation of pyrene and benzo[a]pyrene by a new sulfate-reducing Desulforamulus aquiferis strain DSA.</title>
        <authorList>
            <person name="Zhang Z."/>
            <person name="Sun J."/>
            <person name="Gong X."/>
            <person name="Wang C."/>
            <person name="Wang H."/>
        </authorList>
    </citation>
    <scope>NUCLEOTIDE SEQUENCE</scope>
    <source>
        <strain evidence="9">DSA</strain>
    </source>
</reference>
<evidence type="ECO:0000256" key="5">
    <source>
        <dbReference type="PROSITE-ProRule" id="PRU01330"/>
    </source>
</evidence>
<gene>
    <name evidence="9" type="ORF">P6N53_00795</name>
</gene>
<dbReference type="InterPro" id="IPR008146">
    <property type="entry name" value="Gln_synth_cat_dom"/>
</dbReference>
<sequence length="433" mass="48354">MRPLTSQEVLEHVKEYHVKFVRLQFTDIGGSFKNIAVTVEELERALEGRVCFDSAVLEGQYGPGQRDIFLKPDPTTLEVFPWRPREGAVARLICDVVDSMGKAYPGCARSNLKNSLNELTRAELDLSVGAEIEFFLFNTDQQGRPVQQTHDNAGICDLTPVDLGENARRDMVLTLEEMGFQIVSSNHESAPGQHEIVLREDNPLSMADKIATFKFVVRTIAQRHGLHASFMPKPFPGQNGSGMALVFSIWNQLGDNMLVEPGQPYGLSKLAGSFIAGLTKHACALTAVTNPLVNSYKRLGNSEVERVLKGWSEGNRSSMLRVPALRGIDTRIVLRSPDATCNPYFALSLIMQAGLKGIKENLPLPVSMDEDISGGRVPRNLGEALDALAGDEFIQTVLGSHTYNRYMEIKKQEWDDFQYYVHPWEFEKYLTNY</sequence>
<evidence type="ECO:0000313" key="9">
    <source>
        <dbReference type="EMBL" id="MDO7785770.1"/>
    </source>
</evidence>
<dbReference type="GO" id="GO:0005524">
    <property type="term" value="F:ATP binding"/>
    <property type="evidence" value="ECO:0007669"/>
    <property type="project" value="UniProtKB-KW"/>
</dbReference>
<evidence type="ECO:0000259" key="8">
    <source>
        <dbReference type="PROSITE" id="PS51987"/>
    </source>
</evidence>
<dbReference type="InterPro" id="IPR008147">
    <property type="entry name" value="Gln_synt_N"/>
</dbReference>
<evidence type="ECO:0000256" key="6">
    <source>
        <dbReference type="RuleBase" id="RU000384"/>
    </source>
</evidence>
<evidence type="ECO:0000256" key="3">
    <source>
        <dbReference type="ARBA" id="ARBA00022741"/>
    </source>
</evidence>
<protein>
    <submittedName>
        <fullName evidence="9">Glutamine synthetase family protein</fullName>
    </submittedName>
</protein>
<dbReference type="SUPFAM" id="SSF54368">
    <property type="entry name" value="Glutamine synthetase, N-terminal domain"/>
    <property type="match status" value="1"/>
</dbReference>
<proteinExistence type="inferred from homology"/>
<dbReference type="EMBL" id="JARPTC010000001">
    <property type="protein sequence ID" value="MDO7785770.1"/>
    <property type="molecule type" value="Genomic_DNA"/>
</dbReference>
<keyword evidence="10" id="KW-1185">Reference proteome</keyword>
<dbReference type="PANTHER" id="PTHR43785:SF12">
    <property type="entry name" value="TYPE-1 GLUTAMINE SYNTHETASE 2"/>
    <property type="match status" value="1"/>
</dbReference>
<dbReference type="Pfam" id="PF00120">
    <property type="entry name" value="Gln-synt_C"/>
    <property type="match status" value="1"/>
</dbReference>
<accession>A0AAW7Z8L5</accession>
<dbReference type="AlphaFoldDB" id="A0AAW7Z8L5"/>
<name>A0AAW7Z8L5_9FIRM</name>
<keyword evidence="2" id="KW-0436">Ligase</keyword>
<organism evidence="9 10">
    <name type="scientific">Desulforamulus aquiferis</name>
    <dbReference type="NCBI Taxonomy" id="1397668"/>
    <lineage>
        <taxon>Bacteria</taxon>
        <taxon>Bacillati</taxon>
        <taxon>Bacillota</taxon>
        <taxon>Clostridia</taxon>
        <taxon>Eubacteriales</taxon>
        <taxon>Peptococcaceae</taxon>
        <taxon>Desulforamulus</taxon>
    </lineage>
</organism>
<dbReference type="GO" id="GO:0004356">
    <property type="term" value="F:glutamine synthetase activity"/>
    <property type="evidence" value="ECO:0007669"/>
    <property type="project" value="InterPro"/>
</dbReference>
<evidence type="ECO:0000259" key="7">
    <source>
        <dbReference type="PROSITE" id="PS51986"/>
    </source>
</evidence>
<dbReference type="InterPro" id="IPR036651">
    <property type="entry name" value="Gln_synt_N_sf"/>
</dbReference>
<evidence type="ECO:0000313" key="10">
    <source>
        <dbReference type="Proteomes" id="UP001172911"/>
    </source>
</evidence>
<evidence type="ECO:0000256" key="4">
    <source>
        <dbReference type="ARBA" id="ARBA00022840"/>
    </source>
</evidence>
<evidence type="ECO:0000256" key="1">
    <source>
        <dbReference type="ARBA" id="ARBA00009897"/>
    </source>
</evidence>
<dbReference type="Gene3D" id="3.30.590.10">
    <property type="entry name" value="Glutamine synthetase/guanido kinase, catalytic domain"/>
    <property type="match status" value="1"/>
</dbReference>
<dbReference type="Proteomes" id="UP001172911">
    <property type="component" value="Unassembled WGS sequence"/>
</dbReference>
<dbReference type="InterPro" id="IPR014746">
    <property type="entry name" value="Gln_synth/guanido_kin_cat_dom"/>
</dbReference>
<dbReference type="RefSeq" id="WP_304540377.1">
    <property type="nucleotide sequence ID" value="NZ_JARPTC010000001.1"/>
</dbReference>
<keyword evidence="4" id="KW-0067">ATP-binding</keyword>
<dbReference type="PROSITE" id="PS51987">
    <property type="entry name" value="GS_CATALYTIC"/>
    <property type="match status" value="1"/>
</dbReference>
<dbReference type="SUPFAM" id="SSF55931">
    <property type="entry name" value="Glutamine synthetase/guanido kinase"/>
    <property type="match status" value="1"/>
</dbReference>
<dbReference type="Pfam" id="PF03951">
    <property type="entry name" value="Gln-synt_N"/>
    <property type="match status" value="1"/>
</dbReference>
<dbReference type="Gene3D" id="3.10.20.70">
    <property type="entry name" value="Glutamine synthetase, N-terminal domain"/>
    <property type="match status" value="1"/>
</dbReference>
<keyword evidence="3" id="KW-0547">Nucleotide-binding</keyword>
<comment type="similarity">
    <text evidence="1 5 6">Belongs to the glutamine synthetase family.</text>
</comment>
<feature type="domain" description="GS catalytic" evidence="8">
    <location>
        <begin position="108"/>
        <end position="433"/>
    </location>
</feature>